<dbReference type="Pfam" id="PF00295">
    <property type="entry name" value="Glyco_hydro_28"/>
    <property type="match status" value="1"/>
</dbReference>
<reference evidence="12" key="1">
    <citation type="journal article" date="2020" name="Nat. Genet.">
        <title>Genomic diversifications of five Gossypium allopolyploid species and their impact on cotton improvement.</title>
        <authorList>
            <person name="Chen Z.J."/>
            <person name="Sreedasyam A."/>
            <person name="Ando A."/>
            <person name="Song Q."/>
            <person name="De Santiago L.M."/>
            <person name="Hulse-Kemp A.M."/>
            <person name="Ding M."/>
            <person name="Ye W."/>
            <person name="Kirkbride R.C."/>
            <person name="Jenkins J."/>
            <person name="Plott C."/>
            <person name="Lovell J."/>
            <person name="Lin Y.M."/>
            <person name="Vaughn R."/>
            <person name="Liu B."/>
            <person name="Simpson S."/>
            <person name="Scheffler B.E."/>
            <person name="Wen L."/>
            <person name="Saski C.A."/>
            <person name="Grover C.E."/>
            <person name="Hu G."/>
            <person name="Conover J.L."/>
            <person name="Carlson J.W."/>
            <person name="Shu S."/>
            <person name="Boston L.B."/>
            <person name="Williams M."/>
            <person name="Peterson D.G."/>
            <person name="McGee K."/>
            <person name="Jones D.C."/>
            <person name="Wendel J.F."/>
            <person name="Stelly D.M."/>
            <person name="Grimwood J."/>
            <person name="Schmutz J."/>
        </authorList>
    </citation>
    <scope>NUCLEOTIDE SEQUENCE [LARGE SCALE GENOMIC DNA]</scope>
    <source>
        <strain evidence="12">cv. 3-79</strain>
    </source>
</reference>
<name>A0A5J5X1D3_GOSBA</name>
<feature type="region of interest" description="Disordered" evidence="9">
    <location>
        <begin position="38"/>
        <end position="61"/>
    </location>
</feature>
<evidence type="ECO:0000256" key="2">
    <source>
        <dbReference type="ARBA" id="ARBA00008834"/>
    </source>
</evidence>
<gene>
    <name evidence="11" type="ORF">ES319_A01G170400v1</name>
</gene>
<keyword evidence="10" id="KW-1133">Transmembrane helix</keyword>
<organism evidence="11 12">
    <name type="scientific">Gossypium barbadense</name>
    <name type="common">Sea Island cotton</name>
    <name type="synonym">Hibiscus barbadensis</name>
    <dbReference type="NCBI Taxonomy" id="3634"/>
    <lineage>
        <taxon>Eukaryota</taxon>
        <taxon>Viridiplantae</taxon>
        <taxon>Streptophyta</taxon>
        <taxon>Embryophyta</taxon>
        <taxon>Tracheophyta</taxon>
        <taxon>Spermatophyta</taxon>
        <taxon>Magnoliopsida</taxon>
        <taxon>eudicotyledons</taxon>
        <taxon>Gunneridae</taxon>
        <taxon>Pentapetalae</taxon>
        <taxon>rosids</taxon>
        <taxon>malvids</taxon>
        <taxon>Malvales</taxon>
        <taxon>Malvaceae</taxon>
        <taxon>Malvoideae</taxon>
        <taxon>Gossypium</taxon>
    </lineage>
</organism>
<evidence type="ECO:0000256" key="7">
    <source>
        <dbReference type="ARBA" id="ARBA00023316"/>
    </source>
</evidence>
<evidence type="ECO:0000256" key="5">
    <source>
        <dbReference type="ARBA" id="ARBA00022801"/>
    </source>
</evidence>
<dbReference type="OrthoDB" id="954551at2759"/>
<dbReference type="GO" id="GO:0004650">
    <property type="term" value="F:polygalacturonase activity"/>
    <property type="evidence" value="ECO:0007669"/>
    <property type="project" value="InterPro"/>
</dbReference>
<dbReference type="InterPro" id="IPR000743">
    <property type="entry name" value="Glyco_hydro_28"/>
</dbReference>
<keyword evidence="4" id="KW-0964">Secreted</keyword>
<dbReference type="SMART" id="SM00710">
    <property type="entry name" value="PbH1"/>
    <property type="match status" value="5"/>
</dbReference>
<dbReference type="GO" id="GO:0071555">
    <property type="term" value="P:cell wall organization"/>
    <property type="evidence" value="ECO:0007669"/>
    <property type="project" value="UniProtKB-KW"/>
</dbReference>
<dbReference type="Proteomes" id="UP000327439">
    <property type="component" value="Chromosome A01"/>
</dbReference>
<dbReference type="PANTHER" id="PTHR31375">
    <property type="match status" value="1"/>
</dbReference>
<keyword evidence="12" id="KW-1185">Reference proteome</keyword>
<keyword evidence="7" id="KW-0961">Cell wall biogenesis/degradation</keyword>
<accession>A0A5J5X1D3</accession>
<evidence type="ECO:0000256" key="1">
    <source>
        <dbReference type="ARBA" id="ARBA00004191"/>
    </source>
</evidence>
<evidence type="ECO:0000256" key="8">
    <source>
        <dbReference type="RuleBase" id="RU361169"/>
    </source>
</evidence>
<dbReference type="InterPro" id="IPR006626">
    <property type="entry name" value="PbH1"/>
</dbReference>
<evidence type="ECO:0000256" key="3">
    <source>
        <dbReference type="ARBA" id="ARBA00022512"/>
    </source>
</evidence>
<keyword evidence="10" id="KW-0472">Membrane</keyword>
<keyword evidence="3" id="KW-0134">Cell wall</keyword>
<keyword evidence="5 8" id="KW-0378">Hydrolase</keyword>
<dbReference type="AlphaFoldDB" id="A0A5J5X1D3"/>
<feature type="transmembrane region" description="Helical" evidence="10">
    <location>
        <begin position="9"/>
        <end position="29"/>
    </location>
</feature>
<proteinExistence type="inferred from homology"/>
<dbReference type="EMBL" id="CM018202">
    <property type="protein sequence ID" value="KAB2097429.1"/>
    <property type="molecule type" value="Genomic_DNA"/>
</dbReference>
<evidence type="ECO:0000256" key="4">
    <source>
        <dbReference type="ARBA" id="ARBA00022525"/>
    </source>
</evidence>
<keyword evidence="10" id="KW-0812">Transmembrane</keyword>
<dbReference type="GO" id="GO:0005975">
    <property type="term" value="P:carbohydrate metabolic process"/>
    <property type="evidence" value="ECO:0007669"/>
    <property type="project" value="InterPro"/>
</dbReference>
<protein>
    <recommendedName>
        <fullName evidence="13">Polygalacturonase</fullName>
    </recommendedName>
</protein>
<dbReference type="Gene3D" id="2.160.20.10">
    <property type="entry name" value="Single-stranded right-handed beta-helix, Pectin lyase-like"/>
    <property type="match status" value="1"/>
</dbReference>
<evidence type="ECO:0000313" key="12">
    <source>
        <dbReference type="Proteomes" id="UP000327439"/>
    </source>
</evidence>
<keyword evidence="6 8" id="KW-0326">Glycosidase</keyword>
<dbReference type="SUPFAM" id="SSF51126">
    <property type="entry name" value="Pectin lyase-like"/>
    <property type="match status" value="1"/>
</dbReference>
<evidence type="ECO:0000256" key="10">
    <source>
        <dbReference type="SAM" id="Phobius"/>
    </source>
</evidence>
<evidence type="ECO:0008006" key="13">
    <source>
        <dbReference type="Google" id="ProtNLM"/>
    </source>
</evidence>
<dbReference type="InterPro" id="IPR012334">
    <property type="entry name" value="Pectin_lyas_fold"/>
</dbReference>
<sequence length="471" mass="51867">MSCISLKRLTFMFVIACVVWCSSIGTYIARKGNYRKGRSKWNPPHKTTPKPKAPTHSIPPPSIGLKSLTCDALEPRAFQDAWSDACKVERSTVLVPPKFTFLVGPVSFSGANCQPNIVFQLDGIIIAPTDFQCWGNGSLPWLEFTYLRGGVTVQGKGILDGRGSRWWKDDGKEPKIPLNTSFQQIPPIQVIYLLQFPPTPKDRNEFSGNMPRKKPTGITIRNSPQFHLKFNHCKRVVVHVMTADSPGDSPNTDGIHLHNSQDVLIHSSNLSCGDDCIYIQSGSTNVSIFNVSCGPGHGISIGGLGRNYISKACVSNITFRNIVMHNTTNGARIKTWQGGRGSVQGVVFSNIQVSQVVRPIVINQFYCGEKHKTECRNQTAAVALSGITFEKIRGTYKDKAVDIACSDNVPCRGITLSAIELTPAPNERPRTDDTFCWQAFVEFTAPMVPPIGCLKTEKLLNNKAQSNRDVC</sequence>
<dbReference type="InterPro" id="IPR011050">
    <property type="entry name" value="Pectin_lyase_fold/virulence"/>
</dbReference>
<evidence type="ECO:0000256" key="9">
    <source>
        <dbReference type="SAM" id="MobiDB-lite"/>
    </source>
</evidence>
<evidence type="ECO:0000313" key="11">
    <source>
        <dbReference type="EMBL" id="KAB2097429.1"/>
    </source>
</evidence>
<comment type="similarity">
    <text evidence="2 8">Belongs to the glycosyl hydrolase 28 family.</text>
</comment>
<evidence type="ECO:0000256" key="6">
    <source>
        <dbReference type="ARBA" id="ARBA00023295"/>
    </source>
</evidence>
<comment type="subcellular location">
    <subcellularLocation>
        <location evidence="1">Secreted</location>
        <location evidence="1">Cell wall</location>
    </subcellularLocation>
</comment>